<evidence type="ECO:0000313" key="1">
    <source>
        <dbReference type="EMBL" id="OPJ80463.1"/>
    </source>
</evidence>
<sequence length="71" mass="7956">MTCTRRQECVCIFPLGYQKKEIKTTVFESSDPVYTSTYTAREDNAILIRGSCPFSPDVEKLALSVADFIGN</sequence>
<accession>A0A1V4K7X0</accession>
<dbReference type="Proteomes" id="UP000190648">
    <property type="component" value="Unassembled WGS sequence"/>
</dbReference>
<evidence type="ECO:0000313" key="2">
    <source>
        <dbReference type="Proteomes" id="UP000190648"/>
    </source>
</evidence>
<gene>
    <name evidence="1" type="ORF">AV530_010775</name>
</gene>
<dbReference type="AlphaFoldDB" id="A0A1V4K7X0"/>
<comment type="caution">
    <text evidence="1">The sequence shown here is derived from an EMBL/GenBank/DDBJ whole genome shotgun (WGS) entry which is preliminary data.</text>
</comment>
<dbReference type="EMBL" id="LSYS01004200">
    <property type="protein sequence ID" value="OPJ80463.1"/>
    <property type="molecule type" value="Genomic_DNA"/>
</dbReference>
<proteinExistence type="predicted"/>
<name>A0A1V4K7X0_PATFA</name>
<reference evidence="1 2" key="1">
    <citation type="submission" date="2016-02" db="EMBL/GenBank/DDBJ databases">
        <title>Band-tailed pigeon sequencing and assembly.</title>
        <authorList>
            <person name="Soares A.E."/>
            <person name="Novak B.J."/>
            <person name="Rice E.S."/>
            <person name="O'Connell B."/>
            <person name="Chang D."/>
            <person name="Weber S."/>
            <person name="Shapiro B."/>
        </authorList>
    </citation>
    <scope>NUCLEOTIDE SEQUENCE [LARGE SCALE GENOMIC DNA]</scope>
    <source>
        <strain evidence="1">BTP2013</strain>
        <tissue evidence="1">Blood</tissue>
    </source>
</reference>
<keyword evidence="2" id="KW-1185">Reference proteome</keyword>
<protein>
    <submittedName>
        <fullName evidence="1">Uncharacterized protein</fullName>
    </submittedName>
</protein>
<organism evidence="1 2">
    <name type="scientific">Patagioenas fasciata monilis</name>
    <dbReference type="NCBI Taxonomy" id="372326"/>
    <lineage>
        <taxon>Eukaryota</taxon>
        <taxon>Metazoa</taxon>
        <taxon>Chordata</taxon>
        <taxon>Craniata</taxon>
        <taxon>Vertebrata</taxon>
        <taxon>Euteleostomi</taxon>
        <taxon>Archelosauria</taxon>
        <taxon>Archosauria</taxon>
        <taxon>Dinosauria</taxon>
        <taxon>Saurischia</taxon>
        <taxon>Theropoda</taxon>
        <taxon>Coelurosauria</taxon>
        <taxon>Aves</taxon>
        <taxon>Neognathae</taxon>
        <taxon>Neoaves</taxon>
        <taxon>Columbimorphae</taxon>
        <taxon>Columbiformes</taxon>
        <taxon>Columbidae</taxon>
        <taxon>Patagioenas</taxon>
    </lineage>
</organism>